<evidence type="ECO:0000256" key="3">
    <source>
        <dbReference type="ARBA" id="ARBA00022898"/>
    </source>
</evidence>
<dbReference type="Proteomes" id="UP000078435">
    <property type="component" value="Unassembled WGS sequence"/>
</dbReference>
<dbReference type="PANTHER" id="PTHR42937:SF1">
    <property type="entry name" value="DIAMINOPROPIONATE AMMONIA-LYASE"/>
    <property type="match status" value="1"/>
</dbReference>
<dbReference type="FunFam" id="3.40.50.1100:FF:000034">
    <property type="entry name" value="Diaminopropionate ammonia-lyase"/>
    <property type="match status" value="1"/>
</dbReference>
<comment type="similarity">
    <text evidence="6">Belongs to the diaminopropionate ammonia-lyase family.</text>
</comment>
<evidence type="ECO:0000256" key="4">
    <source>
        <dbReference type="ARBA" id="ARBA00051845"/>
    </source>
</evidence>
<dbReference type="InterPro" id="IPR001926">
    <property type="entry name" value="TrpB-like_PALP"/>
</dbReference>
<proteinExistence type="inferred from homology"/>
<evidence type="ECO:0000259" key="11">
    <source>
        <dbReference type="Pfam" id="PF00291"/>
    </source>
</evidence>
<dbReference type="GO" id="GO:0030170">
    <property type="term" value="F:pyridoxal phosphate binding"/>
    <property type="evidence" value="ECO:0007669"/>
    <property type="project" value="InterPro"/>
</dbReference>
<dbReference type="GO" id="GO:0008838">
    <property type="term" value="F:diaminopropionate ammonia-lyase activity"/>
    <property type="evidence" value="ECO:0007669"/>
    <property type="project" value="UniProtKB-EC"/>
</dbReference>
<organism evidence="12 13">
    <name type="scientific">Aeromonas enteropelogenes</name>
    <name type="common">Aeromonas trota</name>
    <dbReference type="NCBI Taxonomy" id="29489"/>
    <lineage>
        <taxon>Bacteria</taxon>
        <taxon>Pseudomonadati</taxon>
        <taxon>Pseudomonadota</taxon>
        <taxon>Gammaproteobacteria</taxon>
        <taxon>Aeromonadales</taxon>
        <taxon>Aeromonadaceae</taxon>
        <taxon>Aeromonas</taxon>
    </lineage>
</organism>
<reference evidence="12 13" key="1">
    <citation type="submission" date="2016-02" db="EMBL/GenBank/DDBJ databases">
        <title>Draft genome sequence of Aeromonas trota strain 1999lcr isolated from cerebrospinal fluid (CSF).</title>
        <authorList>
            <person name="Dallagassa C.B."/>
            <person name="Prediger K.C."/>
            <person name="Weiss V.A."/>
            <person name="Assis F.E."/>
            <person name="Baura V."/>
            <person name="Cruz L.M."/>
            <person name="Souza E.M."/>
            <person name="Pedrosa F.O."/>
            <person name="Fadel-Picheth C.M."/>
        </authorList>
    </citation>
    <scope>NUCLEOTIDE SEQUENCE [LARGE SCALE GENOMIC DNA]</scope>
    <source>
        <strain evidence="12 13">1999lcr</strain>
    </source>
</reference>
<dbReference type="NCBIfam" id="TIGR01747">
    <property type="entry name" value="diampropi_NH3ly"/>
    <property type="match status" value="1"/>
</dbReference>
<evidence type="ECO:0000256" key="8">
    <source>
        <dbReference type="ARBA" id="ARBA00074188"/>
    </source>
</evidence>
<keyword evidence="12" id="KW-0456">Lyase</keyword>
<dbReference type="EMBL" id="JMGO02000018">
    <property type="protein sequence ID" value="KXU78374.1"/>
    <property type="molecule type" value="Genomic_DNA"/>
</dbReference>
<accession>A0A175VCH9</accession>
<dbReference type="InterPro" id="IPR019871">
    <property type="entry name" value="DiNH2propionate_NH3-lyase_sub"/>
</dbReference>
<dbReference type="AlphaFoldDB" id="A0A175VCH9"/>
<dbReference type="NCBIfam" id="TIGR03528">
    <property type="entry name" value="2_3_DAP_am_ly"/>
    <property type="match status" value="1"/>
</dbReference>
<comment type="subunit">
    <text evidence="2">Homodimer.</text>
</comment>
<dbReference type="OrthoDB" id="34584at2"/>
<dbReference type="RefSeq" id="WP_061477502.1">
    <property type="nucleotide sequence ID" value="NZ_JMGO02000018.1"/>
</dbReference>
<evidence type="ECO:0000256" key="2">
    <source>
        <dbReference type="ARBA" id="ARBA00011738"/>
    </source>
</evidence>
<dbReference type="EC" id="4.3.1.15" evidence="7"/>
<evidence type="ECO:0000256" key="6">
    <source>
        <dbReference type="ARBA" id="ARBA00060920"/>
    </source>
</evidence>
<evidence type="ECO:0000256" key="9">
    <source>
        <dbReference type="ARBA" id="ARBA00078461"/>
    </source>
</evidence>
<dbReference type="Pfam" id="PF00291">
    <property type="entry name" value="PALP"/>
    <property type="match status" value="1"/>
</dbReference>
<comment type="catalytic activity">
    <reaction evidence="4">
        <text>(R)-2,3-diaminopropanoate + H2O + H(+) = pyruvate + 2 NH4(+)</text>
        <dbReference type="Rhea" id="RHEA:52432"/>
        <dbReference type="ChEBI" id="CHEBI:15361"/>
        <dbReference type="ChEBI" id="CHEBI:15377"/>
        <dbReference type="ChEBI" id="CHEBI:15378"/>
        <dbReference type="ChEBI" id="CHEBI:28938"/>
        <dbReference type="ChEBI" id="CHEBI:136599"/>
        <dbReference type="EC" id="4.3.1.15"/>
    </reaction>
</comment>
<gene>
    <name evidence="12" type="ORF">LCR_04325</name>
</gene>
<dbReference type="InterPro" id="IPR010081">
    <property type="entry name" value="DiNH2opropionate_NH3_lyase"/>
</dbReference>
<evidence type="ECO:0000256" key="1">
    <source>
        <dbReference type="ARBA" id="ARBA00001933"/>
    </source>
</evidence>
<dbReference type="NCBIfam" id="NF006058">
    <property type="entry name" value="PRK08206.1"/>
    <property type="match status" value="1"/>
</dbReference>
<evidence type="ECO:0000313" key="12">
    <source>
        <dbReference type="EMBL" id="KXU78374.1"/>
    </source>
</evidence>
<feature type="domain" description="Tryptophan synthase beta chain-like PALP" evidence="11">
    <location>
        <begin position="41"/>
        <end position="326"/>
    </location>
</feature>
<comment type="catalytic activity">
    <reaction evidence="5">
        <text>(S)-2,3-diaminopropanoate + H2O + H(+) = pyruvate + 2 NH4(+)</text>
        <dbReference type="Rhea" id="RHEA:22084"/>
        <dbReference type="ChEBI" id="CHEBI:15361"/>
        <dbReference type="ChEBI" id="CHEBI:15377"/>
        <dbReference type="ChEBI" id="CHEBI:15378"/>
        <dbReference type="ChEBI" id="CHEBI:28938"/>
        <dbReference type="ChEBI" id="CHEBI:57721"/>
        <dbReference type="EC" id="4.3.1.15"/>
    </reaction>
</comment>
<protein>
    <recommendedName>
        <fullName evidence="8">Diaminopropionate ammonia-lyase</fullName>
        <ecNumber evidence="7">4.3.1.15</ecNumber>
    </recommendedName>
    <alternativeName>
        <fullName evidence="9">2,3-diaminopropionate ammonia-lyase</fullName>
    </alternativeName>
    <alternativeName>
        <fullName evidence="10">Alpha,beta-diaminopropionate ammonia-lyase</fullName>
    </alternativeName>
</protein>
<dbReference type="InterPro" id="IPR036052">
    <property type="entry name" value="TrpB-like_PALP_sf"/>
</dbReference>
<sequence length="399" mass="43647">MSQFSLKMDIADNRFFTGETSPLFSRVEAQKARAFHKKLAGYEPTPLCDLKALADYVGVKNILVKDESKRFGLNAFKMLGGVYAIANLLCEKYGVAIEDFTFDLIKRTIKEPMTFATTTDGNHGRGVAWAAKQVGQHAVVYMPKGSARERVDHILNLGAECIVTDMNYDDTVRLTMKMAEERGWHIVQDTAWEGYTRIPTWIMQGYSTLADEAVEQMQAMGIQQPTHVLLQAGVGALAGGVLGYLVDCFGARNLHSIVVEPDQADCLYRSGVAGEMVNVGGDMRTIMAGLACGEPNPLGWPLLKHCTTQFISCHDKVSALGMRVLGNPLGDDPRIISGESGSVGTGLLAAVRHHPQRDALMARLGFNQDSVVLVINTEGDTDVAHYREVVWEGKHPACE</sequence>
<evidence type="ECO:0000313" key="13">
    <source>
        <dbReference type="Proteomes" id="UP000078435"/>
    </source>
</evidence>
<name>A0A175VCH9_AEREN</name>
<dbReference type="SUPFAM" id="SSF53686">
    <property type="entry name" value="Tryptophan synthase beta subunit-like PLP-dependent enzymes"/>
    <property type="match status" value="1"/>
</dbReference>
<dbReference type="CDD" id="cd00640">
    <property type="entry name" value="Trp-synth-beta_II"/>
    <property type="match status" value="1"/>
</dbReference>
<dbReference type="PANTHER" id="PTHR42937">
    <property type="match status" value="1"/>
</dbReference>
<evidence type="ECO:0000256" key="10">
    <source>
        <dbReference type="ARBA" id="ARBA00080339"/>
    </source>
</evidence>
<comment type="cofactor">
    <cofactor evidence="1">
        <name>pyridoxal 5'-phosphate</name>
        <dbReference type="ChEBI" id="CHEBI:597326"/>
    </cofactor>
</comment>
<dbReference type="STRING" id="29489.VL01_05255"/>
<dbReference type="FunFam" id="3.40.50.1100:FF:000033">
    <property type="entry name" value="Diaminopropionate ammonia-lyase"/>
    <property type="match status" value="1"/>
</dbReference>
<dbReference type="Gene3D" id="3.40.50.1100">
    <property type="match status" value="2"/>
</dbReference>
<keyword evidence="3" id="KW-0663">Pyridoxal phosphate</keyword>
<evidence type="ECO:0000256" key="5">
    <source>
        <dbReference type="ARBA" id="ARBA00052242"/>
    </source>
</evidence>
<evidence type="ECO:0000256" key="7">
    <source>
        <dbReference type="ARBA" id="ARBA00066347"/>
    </source>
</evidence>
<comment type="caution">
    <text evidence="12">The sequence shown here is derived from an EMBL/GenBank/DDBJ whole genome shotgun (WGS) entry which is preliminary data.</text>
</comment>